<reference evidence="1" key="1">
    <citation type="journal article" date="2018" name="Gene">
        <title>The complete mitochondrial genome of the Caulerpa lentillifera (Ulvophyceae, Chlorophyta): Sequence, genome content, organization structure and phylogenetic consideration.</title>
        <authorList>
            <person name="Zheng F."/>
            <person name="Liu H."/>
            <person name="Jiang M."/>
            <person name="Xu Z."/>
            <person name="Wang Z."/>
            <person name="Wang C."/>
            <person name="Du F."/>
            <person name="Shen Z."/>
            <person name="Wang B."/>
        </authorList>
    </citation>
    <scope>NUCLEOTIDE SEQUENCE</scope>
</reference>
<proteinExistence type="predicted"/>
<accession>A0A2Z2QKK8</accession>
<geneLocation type="mitochondrion" evidence="1"/>
<gene>
    <name evidence="1" type="primary">orf163</name>
</gene>
<name>A0A2Z2QKK8_9CHLO</name>
<dbReference type="GeneID" id="37544066"/>
<dbReference type="RefSeq" id="YP_009504797.1">
    <property type="nucleotide sequence ID" value="NC_038217.1"/>
</dbReference>
<dbReference type="AlphaFoldDB" id="A0A2Z2QKK8"/>
<protein>
    <submittedName>
        <fullName evidence="1">Uncharacterized protein</fullName>
    </submittedName>
</protein>
<organism evidence="1">
    <name type="scientific">Caulerpa lentillifera</name>
    <dbReference type="NCBI Taxonomy" id="148947"/>
    <lineage>
        <taxon>Eukaryota</taxon>
        <taxon>Viridiplantae</taxon>
        <taxon>Chlorophyta</taxon>
        <taxon>core chlorophytes</taxon>
        <taxon>Ulvophyceae</taxon>
        <taxon>TCBD clade</taxon>
        <taxon>Bryopsidales</taxon>
        <taxon>Halimedineae</taxon>
        <taxon>Caulerpaceae</taxon>
        <taxon>Caulerpa</taxon>
    </lineage>
</organism>
<keyword evidence="1" id="KW-0496">Mitochondrion</keyword>
<sequence>MKMPSYAGGGFVRTVLEAKRDVPEGSCGRVMALLSELRGGLAPAEGAPKALCGSLLKAEVSGFGAVGPRTKARFSCCERPSKKRLKGLRLRKGHNFGAPSPGRVGLRKPWACLTPAHATLRRFSLKAKRQTRTALAGPKGRRQGLNCFARARSPPEDALLRLG</sequence>
<dbReference type="EMBL" id="KX761577">
    <property type="protein sequence ID" value="AST24272.1"/>
    <property type="molecule type" value="Genomic_DNA"/>
</dbReference>
<evidence type="ECO:0000313" key="1">
    <source>
        <dbReference type="EMBL" id="AST24272.1"/>
    </source>
</evidence>